<evidence type="ECO:0000256" key="1">
    <source>
        <dbReference type="SAM" id="MobiDB-lite"/>
    </source>
</evidence>
<feature type="compositionally biased region" description="Polar residues" evidence="1">
    <location>
        <begin position="1"/>
        <end position="11"/>
    </location>
</feature>
<sequence>MNSQSNNQAGSDVTDEVADRGNTDVATHPVYQNSEPTDESTRGHDHSNSPASAGCPQSGGLCCALLATDSDAARSATKTCEICGETTDASCAQFYRTGESTEYYWEHPSARPNATHQRDQSNEESQRNGNLTNGTLTNGVASTDVTHESE</sequence>
<protein>
    <submittedName>
        <fullName evidence="2">Uncharacterized protein</fullName>
    </submittedName>
</protein>
<gene>
    <name evidence="2" type="ORF">BD324DRAFT_154426</name>
</gene>
<dbReference type="AlphaFoldDB" id="A0A1Y1UBN2"/>
<dbReference type="GeneID" id="33553844"/>
<feature type="compositionally biased region" description="Basic and acidic residues" evidence="1">
    <location>
        <begin position="116"/>
        <end position="126"/>
    </location>
</feature>
<dbReference type="RefSeq" id="XP_021868758.1">
    <property type="nucleotide sequence ID" value="XM_022012036.1"/>
</dbReference>
<keyword evidence="3" id="KW-1185">Reference proteome</keyword>
<feature type="region of interest" description="Disordered" evidence="1">
    <location>
        <begin position="1"/>
        <end position="56"/>
    </location>
</feature>
<evidence type="ECO:0000313" key="2">
    <source>
        <dbReference type="EMBL" id="ORX34495.1"/>
    </source>
</evidence>
<feature type="region of interest" description="Disordered" evidence="1">
    <location>
        <begin position="105"/>
        <end position="150"/>
    </location>
</feature>
<proteinExistence type="predicted"/>
<dbReference type="EMBL" id="NBSH01000014">
    <property type="protein sequence ID" value="ORX34495.1"/>
    <property type="molecule type" value="Genomic_DNA"/>
</dbReference>
<name>A0A1Y1UBN2_9TREE</name>
<reference evidence="2 3" key="1">
    <citation type="submission" date="2017-03" db="EMBL/GenBank/DDBJ databases">
        <title>Widespread Adenine N6-methylation of Active Genes in Fungi.</title>
        <authorList>
            <consortium name="DOE Joint Genome Institute"/>
            <person name="Mondo S.J."/>
            <person name="Dannebaum R.O."/>
            <person name="Kuo R.C."/>
            <person name="Louie K.B."/>
            <person name="Bewick A.J."/>
            <person name="Labutti K."/>
            <person name="Haridas S."/>
            <person name="Kuo A."/>
            <person name="Salamov A."/>
            <person name="Ahrendt S.R."/>
            <person name="Lau R."/>
            <person name="Bowen B.P."/>
            <person name="Lipzen A."/>
            <person name="Sullivan W."/>
            <person name="Andreopoulos W.B."/>
            <person name="Clum A."/>
            <person name="Lindquist E."/>
            <person name="Daum C."/>
            <person name="Northen T.R."/>
            <person name="Ramamoorthy G."/>
            <person name="Schmitz R.J."/>
            <person name="Gryganskyi A."/>
            <person name="Culley D."/>
            <person name="Magnuson J."/>
            <person name="James T.Y."/>
            <person name="O'Malley M.A."/>
            <person name="Stajich J.E."/>
            <person name="Spatafora J.W."/>
            <person name="Visel A."/>
            <person name="Grigoriev I.V."/>
        </authorList>
    </citation>
    <scope>NUCLEOTIDE SEQUENCE [LARGE SCALE GENOMIC DNA]</scope>
    <source>
        <strain evidence="2 3">NRRL Y-17943</strain>
    </source>
</reference>
<dbReference type="Proteomes" id="UP000193218">
    <property type="component" value="Unassembled WGS sequence"/>
</dbReference>
<evidence type="ECO:0000313" key="3">
    <source>
        <dbReference type="Proteomes" id="UP000193218"/>
    </source>
</evidence>
<feature type="compositionally biased region" description="Low complexity" evidence="1">
    <location>
        <begin position="128"/>
        <end position="139"/>
    </location>
</feature>
<organism evidence="2 3">
    <name type="scientific">Kockovaella imperatae</name>
    <dbReference type="NCBI Taxonomy" id="4999"/>
    <lineage>
        <taxon>Eukaryota</taxon>
        <taxon>Fungi</taxon>
        <taxon>Dikarya</taxon>
        <taxon>Basidiomycota</taxon>
        <taxon>Agaricomycotina</taxon>
        <taxon>Tremellomycetes</taxon>
        <taxon>Tremellales</taxon>
        <taxon>Cuniculitremaceae</taxon>
        <taxon>Kockovaella</taxon>
    </lineage>
</organism>
<comment type="caution">
    <text evidence="2">The sequence shown here is derived from an EMBL/GenBank/DDBJ whole genome shotgun (WGS) entry which is preliminary data.</text>
</comment>
<accession>A0A1Y1UBN2</accession>
<dbReference type="InParanoid" id="A0A1Y1UBN2"/>